<dbReference type="GO" id="GO:0047280">
    <property type="term" value="F:nicotinamide phosphoribosyltransferase activity"/>
    <property type="evidence" value="ECO:0007669"/>
    <property type="project" value="UniProtKB-ARBA"/>
</dbReference>
<dbReference type="InterPro" id="IPR007229">
    <property type="entry name" value="Nic_PRibTrfase-Fam"/>
</dbReference>
<dbReference type="CDD" id="cd01570">
    <property type="entry name" value="NAPRTase_A"/>
    <property type="match status" value="1"/>
</dbReference>
<dbReference type="OrthoDB" id="9771406at2"/>
<dbReference type="AlphaFoldDB" id="A0A2N1J4P0"/>
<comment type="PTM">
    <text evidence="9">Transiently phosphorylated on a His residue during the reaction cycle. Phosphorylation strongly increases the affinity for substrates and increases the rate of nicotinate D-ribonucleotide production. Dephosphorylation regenerates the low-affinity form of the enzyme, leading to product release.</text>
</comment>
<evidence type="ECO:0000313" key="13">
    <source>
        <dbReference type="Proteomes" id="UP000233248"/>
    </source>
</evidence>
<dbReference type="PANTHER" id="PTHR11098:SF1">
    <property type="entry name" value="NICOTINATE PHOSPHORIBOSYLTRANSFERASE"/>
    <property type="match status" value="1"/>
</dbReference>
<dbReference type="NCBIfam" id="TIGR01513">
    <property type="entry name" value="NAPRTase_put"/>
    <property type="match status" value="1"/>
</dbReference>
<keyword evidence="6 9" id="KW-0662">Pyridine nucleotide biosynthesis</keyword>
<evidence type="ECO:0000256" key="6">
    <source>
        <dbReference type="ARBA" id="ARBA00022642"/>
    </source>
</evidence>
<dbReference type="SUPFAM" id="SSF54675">
    <property type="entry name" value="Nicotinate/Quinolinate PRTase N-terminal domain-like"/>
    <property type="match status" value="1"/>
</dbReference>
<dbReference type="GO" id="GO:0034355">
    <property type="term" value="P:NAD+ biosynthetic process via the salvage pathway"/>
    <property type="evidence" value="ECO:0007669"/>
    <property type="project" value="TreeGrafter"/>
</dbReference>
<evidence type="ECO:0000256" key="8">
    <source>
        <dbReference type="ARBA" id="ARBA00048668"/>
    </source>
</evidence>
<dbReference type="EC" id="6.3.4.21" evidence="3 9"/>
<evidence type="ECO:0000259" key="10">
    <source>
        <dbReference type="Pfam" id="PF17767"/>
    </source>
</evidence>
<feature type="domain" description="Nicotinate phosphoribosyltransferase C-terminal" evidence="11">
    <location>
        <begin position="361"/>
        <end position="470"/>
    </location>
</feature>
<dbReference type="EMBL" id="NXIF01000014">
    <property type="protein sequence ID" value="PKI81527.1"/>
    <property type="molecule type" value="Genomic_DNA"/>
</dbReference>
<comment type="function">
    <text evidence="9">Catalyzes the first step in the biosynthesis of NAD from nicotinic acid, the ATP-dependent synthesis of beta-nicotinate D-ribonucleotide from nicotinate and 5-phospho-D-ribose 1-phosphate.</text>
</comment>
<reference evidence="12 13" key="1">
    <citation type="submission" date="2017-09" db="EMBL/GenBank/DDBJ databases">
        <title>Genomics of the genus Arcobacter.</title>
        <authorList>
            <person name="Perez-Cataluna A."/>
            <person name="Figueras M.J."/>
            <person name="Salas-Masso N."/>
        </authorList>
    </citation>
    <scope>NUCLEOTIDE SEQUENCE [LARGE SCALE GENOMIC DNA]</scope>
    <source>
        <strain evidence="12 13">DSM 18005</strain>
    </source>
</reference>
<dbReference type="PANTHER" id="PTHR11098">
    <property type="entry name" value="NICOTINATE PHOSPHORIBOSYLTRANSFERASE"/>
    <property type="match status" value="1"/>
</dbReference>
<comment type="similarity">
    <text evidence="2 9">Belongs to the NAPRTase family.</text>
</comment>
<dbReference type="RefSeq" id="WP_101183933.1">
    <property type="nucleotide sequence ID" value="NZ_CP031218.1"/>
</dbReference>
<evidence type="ECO:0000256" key="4">
    <source>
        <dbReference type="ARBA" id="ARBA00022553"/>
    </source>
</evidence>
<comment type="pathway">
    <text evidence="1 9">Cofactor biosynthesis; NAD(+) biosynthesis; nicotinate D-ribonucleotide from nicotinate: step 1/1.</text>
</comment>
<dbReference type="NCBIfam" id="NF006695">
    <property type="entry name" value="PRK09243.1-2"/>
    <property type="match status" value="1"/>
</dbReference>
<keyword evidence="4" id="KW-0597">Phosphoprotein</keyword>
<dbReference type="UniPathway" id="UPA00253">
    <property type="reaction ID" value="UER00457"/>
</dbReference>
<name>A0A2N1J4P0_9BACT</name>
<dbReference type="Proteomes" id="UP000233248">
    <property type="component" value="Unassembled WGS sequence"/>
</dbReference>
<evidence type="ECO:0000259" key="11">
    <source>
        <dbReference type="Pfam" id="PF17956"/>
    </source>
</evidence>
<keyword evidence="5 9" id="KW-0436">Ligase</keyword>
<dbReference type="InterPro" id="IPR013785">
    <property type="entry name" value="Aldolase_TIM"/>
</dbReference>
<dbReference type="InterPro" id="IPR006405">
    <property type="entry name" value="Nic_PRibTrfase_pncB"/>
</dbReference>
<evidence type="ECO:0000256" key="1">
    <source>
        <dbReference type="ARBA" id="ARBA00004952"/>
    </source>
</evidence>
<evidence type="ECO:0000256" key="9">
    <source>
        <dbReference type="RuleBase" id="RU365100"/>
    </source>
</evidence>
<dbReference type="InterPro" id="IPR036068">
    <property type="entry name" value="Nicotinate_pribotase-like_C"/>
</dbReference>
<dbReference type="InterPro" id="IPR040727">
    <property type="entry name" value="NAPRTase_N"/>
</dbReference>
<comment type="caution">
    <text evidence="12">The sequence shown here is derived from an EMBL/GenBank/DDBJ whole genome shotgun (WGS) entry which is preliminary data.</text>
</comment>
<dbReference type="InterPro" id="IPR041619">
    <property type="entry name" value="NAPRTase_C"/>
</dbReference>
<organism evidence="12 13">
    <name type="scientific">Malaciobacter halophilus</name>
    <dbReference type="NCBI Taxonomy" id="197482"/>
    <lineage>
        <taxon>Bacteria</taxon>
        <taxon>Pseudomonadati</taxon>
        <taxon>Campylobacterota</taxon>
        <taxon>Epsilonproteobacteria</taxon>
        <taxon>Campylobacterales</taxon>
        <taxon>Arcobacteraceae</taxon>
        <taxon>Malaciobacter</taxon>
    </lineage>
</organism>
<dbReference type="PIRSF" id="PIRSF000484">
    <property type="entry name" value="NAPRT"/>
    <property type="match status" value="1"/>
</dbReference>
<keyword evidence="7 9" id="KW-0808">Transferase</keyword>
<accession>A0A2N1J4P0</accession>
<comment type="catalytic activity">
    <reaction evidence="8 9">
        <text>5-phospho-alpha-D-ribose 1-diphosphate + nicotinate + ATP + H2O = nicotinate beta-D-ribonucleotide + ADP + phosphate + diphosphate</text>
        <dbReference type="Rhea" id="RHEA:36163"/>
        <dbReference type="ChEBI" id="CHEBI:15377"/>
        <dbReference type="ChEBI" id="CHEBI:30616"/>
        <dbReference type="ChEBI" id="CHEBI:32544"/>
        <dbReference type="ChEBI" id="CHEBI:33019"/>
        <dbReference type="ChEBI" id="CHEBI:43474"/>
        <dbReference type="ChEBI" id="CHEBI:57502"/>
        <dbReference type="ChEBI" id="CHEBI:58017"/>
        <dbReference type="ChEBI" id="CHEBI:456216"/>
        <dbReference type="EC" id="6.3.4.21"/>
    </reaction>
</comment>
<evidence type="ECO:0000256" key="7">
    <source>
        <dbReference type="ARBA" id="ARBA00022679"/>
    </source>
</evidence>
<dbReference type="FunFam" id="3.20.20.70:FF:000076">
    <property type="entry name" value="Nicotinate phosphoribosyltransferase"/>
    <property type="match status" value="1"/>
</dbReference>
<sequence length="483" mass="55162">MNNKNETMLIDFYEFTMANGYFNSELKDKIVYFDLSFRRVPDNGGYAIFAGLESIINYIENIKFSQEDLEYLKSYNLFSDEFINYLEDFKFTGDIYSVKEGTVIFPNEPVLTVRANIVQAQILETFLLLSFNHQSLIATKASRIKNAAKGRTVLEMGARRAHGISSANSGSRAAYIAGIDATSNTLASCLYGIPCSGTMAHSWIQMFESEEEAFRVYAKTYPNNTTLLVDTYDTLRSGIPNAIKVIKEELLPKGIKDFAVRIDSGDLTYLSKESRKMLDEAGLTNCKIVVSNALDEILIETLLNQGAPIDIFGVGERLVTAKSNPVFGGVYKLAAIEENEKIIPKIKISDNPVKITTPHFKKLYRIYDKETNKAKADLITIYDEVYDEKEPLTIFDPVHTWKTKTFESYILKDLKLPIYKNGKLVYKLPTIKEIREHTKNELNHLWDEMLRFENPHKYYVDLSQKLWTTKIELLKKMNKNSSI</sequence>
<evidence type="ECO:0000256" key="3">
    <source>
        <dbReference type="ARBA" id="ARBA00013236"/>
    </source>
</evidence>
<evidence type="ECO:0000313" key="12">
    <source>
        <dbReference type="EMBL" id="PKI81527.1"/>
    </source>
</evidence>
<dbReference type="GO" id="GO:0004516">
    <property type="term" value="F:nicotinate phosphoribosyltransferase activity"/>
    <property type="evidence" value="ECO:0007669"/>
    <property type="project" value="UniProtKB-UniRule"/>
</dbReference>
<keyword evidence="12" id="KW-0328">Glycosyltransferase</keyword>
<dbReference type="Pfam" id="PF17956">
    <property type="entry name" value="NAPRTase_C"/>
    <property type="match status" value="1"/>
</dbReference>
<dbReference type="KEGG" id="ahs:AHALO_1809"/>
<evidence type="ECO:0000256" key="2">
    <source>
        <dbReference type="ARBA" id="ARBA00010897"/>
    </source>
</evidence>
<feature type="domain" description="Nicotinate phosphoribosyltransferase N-terminal" evidence="10">
    <location>
        <begin position="9"/>
        <end position="129"/>
    </location>
</feature>
<dbReference type="GO" id="GO:0005829">
    <property type="term" value="C:cytosol"/>
    <property type="evidence" value="ECO:0007669"/>
    <property type="project" value="TreeGrafter"/>
</dbReference>
<dbReference type="Gene3D" id="3.20.140.10">
    <property type="entry name" value="nicotinate phosphoribosyltransferase"/>
    <property type="match status" value="1"/>
</dbReference>
<protein>
    <recommendedName>
        <fullName evidence="3 9">Nicotinate phosphoribosyltransferase</fullName>
        <ecNumber evidence="3 9">6.3.4.21</ecNumber>
    </recommendedName>
</protein>
<keyword evidence="13" id="KW-1185">Reference proteome</keyword>
<dbReference type="Pfam" id="PF17767">
    <property type="entry name" value="NAPRTase_N"/>
    <property type="match status" value="1"/>
</dbReference>
<dbReference type="Gene3D" id="3.20.20.70">
    <property type="entry name" value="Aldolase class I"/>
    <property type="match status" value="1"/>
</dbReference>
<gene>
    <name evidence="12" type="ORF">CP960_03920</name>
</gene>
<dbReference type="SUPFAM" id="SSF51690">
    <property type="entry name" value="Nicotinate/Quinolinate PRTase C-terminal domain-like"/>
    <property type="match status" value="1"/>
</dbReference>
<dbReference type="NCBIfam" id="NF009131">
    <property type="entry name" value="PRK12484.1"/>
    <property type="match status" value="1"/>
</dbReference>
<evidence type="ECO:0000256" key="5">
    <source>
        <dbReference type="ARBA" id="ARBA00022598"/>
    </source>
</evidence>
<proteinExistence type="inferred from homology"/>